<dbReference type="PANTHER" id="PTHR12151">
    <property type="entry name" value="ELECTRON TRANSPORT PROTIN SCO1/SENC FAMILY MEMBER"/>
    <property type="match status" value="1"/>
</dbReference>
<dbReference type="Gene3D" id="3.40.30.10">
    <property type="entry name" value="Glutaredoxin"/>
    <property type="match status" value="1"/>
</dbReference>
<reference evidence="4" key="1">
    <citation type="journal article" date="2023" name="Microbiol Resour">
        <title>Genome Sequences of Rhodoplanes serenus and Two Thermotolerant Strains, Rhodoplanes tepidamans and 'Rhodoplanes cryptolactis,' Further Refine the Genus.</title>
        <authorList>
            <person name="Rayyan A.A."/>
            <person name="Kyndt J.A."/>
        </authorList>
    </citation>
    <scope>NUCLEOTIDE SEQUENCE</scope>
    <source>
        <strain evidence="4">DSM 9987</strain>
    </source>
</reference>
<accession>A0ABT5J9H9</accession>
<dbReference type="InterPro" id="IPR013766">
    <property type="entry name" value="Thioredoxin_domain"/>
</dbReference>
<proteinExistence type="inferred from homology"/>
<evidence type="ECO:0000256" key="1">
    <source>
        <dbReference type="ARBA" id="ARBA00010996"/>
    </source>
</evidence>
<dbReference type="PANTHER" id="PTHR12151:SF25">
    <property type="entry name" value="LINALOOL DEHYDRATASE_ISOMERASE DOMAIN-CONTAINING PROTEIN"/>
    <property type="match status" value="1"/>
</dbReference>
<feature type="domain" description="Thioredoxin" evidence="3">
    <location>
        <begin position="40"/>
        <end position="200"/>
    </location>
</feature>
<dbReference type="PROSITE" id="PS51352">
    <property type="entry name" value="THIOREDOXIN_2"/>
    <property type="match status" value="1"/>
</dbReference>
<evidence type="ECO:0000313" key="5">
    <source>
        <dbReference type="Proteomes" id="UP001165652"/>
    </source>
</evidence>
<keyword evidence="5" id="KW-1185">Reference proteome</keyword>
<gene>
    <name evidence="4" type="ORF">PQJ73_11140</name>
</gene>
<reference evidence="4" key="2">
    <citation type="submission" date="2023-02" db="EMBL/GenBank/DDBJ databases">
        <authorList>
            <person name="Rayyan A."/>
            <person name="Meyer T."/>
            <person name="Kyndt J.A."/>
        </authorList>
    </citation>
    <scope>NUCLEOTIDE SEQUENCE</scope>
    <source>
        <strain evidence="4">DSM 9987</strain>
    </source>
</reference>
<dbReference type="SUPFAM" id="SSF52833">
    <property type="entry name" value="Thioredoxin-like"/>
    <property type="match status" value="1"/>
</dbReference>
<sequence>MSQRATRLALLAGAFAIGLLLCLGLVLVATGRLGGGSQVATAAAVGGPFRLTDQDGKPIADTDLRGKPFLMFFGFTHCPDVCPTALFEASELLRALGPDAGRTAVLFVSVDPERDSPAVLKDYLSSFDPNLRGVTGTPEEIAAVAKSFRVYYRKVPLEAGDYTMDHTAIVYLMDKQGKFVAPFNIKRAPEDAAADLRKYF</sequence>
<dbReference type="CDD" id="cd02968">
    <property type="entry name" value="SCO"/>
    <property type="match status" value="1"/>
</dbReference>
<organism evidence="4 5">
    <name type="scientific">Rhodoplanes tepidamans</name>
    <name type="common">Rhodoplanes cryptolactis</name>
    <dbReference type="NCBI Taxonomy" id="200616"/>
    <lineage>
        <taxon>Bacteria</taxon>
        <taxon>Pseudomonadati</taxon>
        <taxon>Pseudomonadota</taxon>
        <taxon>Alphaproteobacteria</taxon>
        <taxon>Hyphomicrobiales</taxon>
        <taxon>Nitrobacteraceae</taxon>
        <taxon>Rhodoplanes</taxon>
    </lineage>
</organism>
<keyword evidence="2" id="KW-0186">Copper</keyword>
<evidence type="ECO:0000259" key="3">
    <source>
        <dbReference type="PROSITE" id="PS51352"/>
    </source>
</evidence>
<dbReference type="RefSeq" id="WP_272777081.1">
    <property type="nucleotide sequence ID" value="NZ_JAQQLI010000014.1"/>
</dbReference>
<protein>
    <submittedName>
        <fullName evidence="4">SCO family protein</fullName>
    </submittedName>
</protein>
<evidence type="ECO:0000313" key="4">
    <source>
        <dbReference type="EMBL" id="MDC7786236.1"/>
    </source>
</evidence>
<evidence type="ECO:0000256" key="2">
    <source>
        <dbReference type="ARBA" id="ARBA00023008"/>
    </source>
</evidence>
<comment type="caution">
    <text evidence="4">The sequence shown here is derived from an EMBL/GenBank/DDBJ whole genome shotgun (WGS) entry which is preliminary data.</text>
</comment>
<comment type="similarity">
    <text evidence="1">Belongs to the SCO1/2 family.</text>
</comment>
<dbReference type="Proteomes" id="UP001165652">
    <property type="component" value="Unassembled WGS sequence"/>
</dbReference>
<dbReference type="InterPro" id="IPR003782">
    <property type="entry name" value="SCO1/SenC"/>
</dbReference>
<name>A0ABT5J9H9_RHOTP</name>
<dbReference type="EMBL" id="JAQQLI010000014">
    <property type="protein sequence ID" value="MDC7786236.1"/>
    <property type="molecule type" value="Genomic_DNA"/>
</dbReference>
<dbReference type="InterPro" id="IPR036249">
    <property type="entry name" value="Thioredoxin-like_sf"/>
</dbReference>
<dbReference type="Pfam" id="PF02630">
    <property type="entry name" value="SCO1-SenC"/>
    <property type="match status" value="1"/>
</dbReference>